<dbReference type="EMBL" id="LN734822">
    <property type="protein sequence ID" value="CEL25950.1"/>
    <property type="molecule type" value="Genomic_DNA"/>
</dbReference>
<dbReference type="GO" id="GO:0044684">
    <property type="term" value="F:dihydromethanopterin reductase activity"/>
    <property type="evidence" value="ECO:0007669"/>
    <property type="project" value="UniProtKB-EC"/>
</dbReference>
<reference evidence="3" key="2">
    <citation type="submission" date="2014-08" db="EMBL/GenBank/DDBJ databases">
        <authorList>
            <person name="Wibberg D."/>
        </authorList>
    </citation>
    <scope>NUCLEOTIDE SEQUENCE</scope>
</reference>
<dbReference type="GO" id="GO:0051539">
    <property type="term" value="F:4 iron, 4 sulfur cluster binding"/>
    <property type="evidence" value="ECO:0007669"/>
    <property type="project" value="InterPro"/>
</dbReference>
<dbReference type="EMBL" id="LN515531">
    <property type="protein sequence ID" value="CEA13572.1"/>
    <property type="molecule type" value="Genomic_DNA"/>
</dbReference>
<protein>
    <submittedName>
        <fullName evidence="2">Archaeoflavoprotein AfpA3</fullName>
    </submittedName>
    <submittedName>
        <fullName evidence="5">Dihydromethanopterin reductase (Acceptor)</fullName>
        <ecNumber evidence="5">1.5.99.15</ecNumber>
    </submittedName>
</protein>
<dbReference type="PROSITE" id="PS51379">
    <property type="entry name" value="4FE4S_FER_2"/>
    <property type="match status" value="1"/>
</dbReference>
<reference evidence="5" key="4">
    <citation type="submission" date="2020-10" db="EMBL/GenBank/DDBJ databases">
        <title>Dehalococcoides mccartyi of a TCE/Cr reducing biochatode.</title>
        <authorList>
            <person name="Matturro B."/>
        </authorList>
    </citation>
    <scope>NUCLEOTIDE SEQUENCE</scope>
    <source>
        <strain evidence="5">Bin2</strain>
    </source>
</reference>
<dbReference type="SUPFAM" id="SSF54862">
    <property type="entry name" value="4Fe-4S ferredoxins"/>
    <property type="match status" value="1"/>
</dbReference>
<dbReference type="Gene3D" id="3.40.50.1950">
    <property type="entry name" value="Flavin prenyltransferase-like"/>
    <property type="match status" value="1"/>
</dbReference>
<dbReference type="GO" id="GO:1901285">
    <property type="term" value="P:5,6,7,8-tetrahydromethanopterin biosynthetic process"/>
    <property type="evidence" value="ECO:0007669"/>
    <property type="project" value="InterPro"/>
</dbReference>
<dbReference type="InterPro" id="IPR017900">
    <property type="entry name" value="4Fe4S_Fe_S_CS"/>
</dbReference>
<dbReference type="PATRIC" id="fig|2162.10.peg.2409"/>
<dbReference type="RefSeq" id="WP_048072769.1">
    <property type="nucleotide sequence ID" value="NZ_CP006933.1"/>
</dbReference>
<dbReference type="SUPFAM" id="SSF52507">
    <property type="entry name" value="Homo-oligomeric flavin-containing Cys decarboxylases, HFCD"/>
    <property type="match status" value="1"/>
</dbReference>
<dbReference type="Proteomes" id="UP000062768">
    <property type="component" value="Chromosome I"/>
</dbReference>
<name>A0A090I8M0_METFO</name>
<evidence type="ECO:0000313" key="6">
    <source>
        <dbReference type="Proteomes" id="UP000062768"/>
    </source>
</evidence>
<dbReference type="KEGG" id="mfc:BRM9_2301"/>
<reference evidence="2" key="1">
    <citation type="submission" date="2013-12" db="EMBL/GenBank/DDBJ databases">
        <title>The complete genome sequence of Methanobacterium sp. BRM9.</title>
        <authorList>
            <consortium name="Pastoral Greenhouse Gas Research Consortium"/>
            <person name="Kelly W.J."/>
            <person name="Leahy S.C."/>
            <person name="Perry R."/>
            <person name="Li D."/>
            <person name="Altermann E."/>
            <person name="Lambie S.C."/>
            <person name="Attwood G.T."/>
        </authorList>
    </citation>
    <scope>NUCLEOTIDE SEQUENCE [LARGE SCALE GENOMIC DNA]</scope>
    <source>
        <strain evidence="2">BRM9</strain>
    </source>
</reference>
<dbReference type="Pfam" id="PF00037">
    <property type="entry name" value="Fer4"/>
    <property type="match status" value="1"/>
</dbReference>
<dbReference type="PROSITE" id="PS00198">
    <property type="entry name" value="4FE4S_FER_1"/>
    <property type="match status" value="1"/>
</dbReference>
<dbReference type="Pfam" id="PF02441">
    <property type="entry name" value="Flavoprotein"/>
    <property type="match status" value="1"/>
</dbReference>
<evidence type="ECO:0000313" key="4">
    <source>
        <dbReference type="EMBL" id="CEL25950.1"/>
    </source>
</evidence>
<reference evidence="4" key="3">
    <citation type="submission" date="2014-09" db="EMBL/GenBank/DDBJ databases">
        <authorList>
            <person name="Bishop-Lilly K.A."/>
            <person name="Broomall S.M."/>
            <person name="Chain P.S."/>
            <person name="Chertkov O."/>
            <person name="Coyne S.R."/>
            <person name="Daligault H.E."/>
            <person name="Davenport K.W."/>
            <person name="Erkkila T."/>
            <person name="Frey K.G."/>
            <person name="Gibbons H.S."/>
            <person name="Gu W."/>
            <person name="Jaissle J."/>
            <person name="Johnson S.L."/>
            <person name="Koroleva G.I."/>
            <person name="Ladner J.T."/>
            <person name="Lo C.-C."/>
            <person name="Minogue T.D."/>
            <person name="Munk C."/>
            <person name="Palacios G.F."/>
            <person name="Redden C.L."/>
            <person name="Rosenzweig C.N."/>
            <person name="Scholz M.B."/>
            <person name="Teshima H."/>
            <person name="Xu Y."/>
        </authorList>
    </citation>
    <scope>NUCLEOTIDE SEQUENCE</scope>
    <source>
        <strain evidence="4">Mb9</strain>
    </source>
</reference>
<dbReference type="OrthoDB" id="23478at2157"/>
<dbReference type="InterPro" id="IPR017896">
    <property type="entry name" value="4Fe4S_Fe-S-bd"/>
</dbReference>
<dbReference type="KEGG" id="mfi:DSM1535_1235"/>
<evidence type="ECO:0000313" key="5">
    <source>
        <dbReference type="EMBL" id="MBF4475084.1"/>
    </source>
</evidence>
<dbReference type="EMBL" id="CP006933">
    <property type="protein sequence ID" value="AIS33101.1"/>
    <property type="molecule type" value="Genomic_DNA"/>
</dbReference>
<evidence type="ECO:0000259" key="1">
    <source>
        <dbReference type="PROSITE" id="PS51379"/>
    </source>
</evidence>
<keyword evidence="6" id="KW-1185">Reference proteome</keyword>
<keyword evidence="5" id="KW-0560">Oxidoreductase</keyword>
<dbReference type="EMBL" id="JADIIL010000023">
    <property type="protein sequence ID" value="MBF4475084.1"/>
    <property type="molecule type" value="Genomic_DNA"/>
</dbReference>
<accession>A0A090I8M0</accession>
<dbReference type="InterPro" id="IPR003382">
    <property type="entry name" value="Flavoprotein"/>
</dbReference>
<dbReference type="InterPro" id="IPR036551">
    <property type="entry name" value="Flavin_trans-like"/>
</dbReference>
<dbReference type="InterPro" id="IPR014073">
    <property type="entry name" value="DmrX"/>
</dbReference>
<evidence type="ECO:0000313" key="3">
    <source>
        <dbReference type="EMBL" id="CEA13572.1"/>
    </source>
</evidence>
<dbReference type="Proteomes" id="UP000606900">
    <property type="component" value="Unassembled WGS sequence"/>
</dbReference>
<proteinExistence type="predicted"/>
<dbReference type="Proteomes" id="UP000029661">
    <property type="component" value="Chromosome"/>
</dbReference>
<organism evidence="3">
    <name type="scientific">Methanobacterium formicicum</name>
    <dbReference type="NCBI Taxonomy" id="2162"/>
    <lineage>
        <taxon>Archaea</taxon>
        <taxon>Methanobacteriati</taxon>
        <taxon>Methanobacteriota</taxon>
        <taxon>Methanomada group</taxon>
        <taxon>Methanobacteria</taxon>
        <taxon>Methanobacteriales</taxon>
        <taxon>Methanobacteriaceae</taxon>
        <taxon>Methanobacterium</taxon>
    </lineage>
</organism>
<evidence type="ECO:0000313" key="2">
    <source>
        <dbReference type="EMBL" id="AIS33101.1"/>
    </source>
</evidence>
<dbReference type="GeneID" id="26740569"/>
<gene>
    <name evidence="2" type="primary">afpA3</name>
    <name evidence="2" type="ORF">BRM9_2301</name>
    <name evidence="3" type="ORF">DSM1535_1235</name>
    <name evidence="5" type="ORF">ISP06_06390</name>
    <name evidence="4" type="ORF">MB9_2339</name>
</gene>
<dbReference type="AlphaFoldDB" id="A0A090I8M0"/>
<dbReference type="EC" id="1.5.99.15" evidence="5"/>
<feature type="domain" description="4Fe-4S ferredoxin-type" evidence="1">
    <location>
        <begin position="166"/>
        <end position="195"/>
    </location>
</feature>
<dbReference type="NCBIfam" id="TIGR02700">
    <property type="entry name" value="flavo_MJ0208"/>
    <property type="match status" value="1"/>
</dbReference>
<dbReference type="STRING" id="2162.BRM9_2301"/>
<sequence length="232" mass="24867">MKIAWAFTGAGHLLLESVETLEKVAGTHPVTVLLSGAAEEVLKMYGLFNRVKAVTGGYYQELILEKDQMWSYPISGRFSLGRYDLLIVSPTTSNTIAKLVHGIADSLVTNVVAQSGKGKIKTLLVPVDLESGDLETVLPSKLELELCQNCDTCEAAAACPPDAITPGIEINLLKCEGCAACQVACPYGAVSGGSIITIHMREIDVENSRKLHKLEGVKVLKDPSTILSLIQE</sequence>